<sequence>MLYETPSLVIIGLLLLATIAVVEAGILVGRKYGRNTWNNAQDIHTALTAAVLALMALMLAFTFSLSVTRFDLRKNLIVSEATAIQSVRNGMDYLAPQPKAQALALLGSYLEQRIAFLEVGNDPPREREAIAKSRSLHTEMWKIATDSANYEAPDAEVRSVQFSELTEALLKLNEVSRQREAARERRVPQAALLMLFALSLGSGAVLAYISGASAHPDRLPTYVVLCLVCLVIYLIIDFDRPRRGLMRLDSGPLRELVT</sequence>
<evidence type="ECO:0000313" key="2">
    <source>
        <dbReference type="EMBL" id="MCH8616939.1"/>
    </source>
</evidence>
<dbReference type="RefSeq" id="WP_241447817.1">
    <property type="nucleotide sequence ID" value="NZ_JAKZHW010000002.1"/>
</dbReference>
<keyword evidence="1" id="KW-0812">Transmembrane</keyword>
<keyword evidence="3" id="KW-1185">Reference proteome</keyword>
<keyword evidence="1" id="KW-0472">Membrane</keyword>
<organism evidence="2 3">
    <name type="scientific">Sphingomonas telluris</name>
    <dbReference type="NCBI Taxonomy" id="2907998"/>
    <lineage>
        <taxon>Bacteria</taxon>
        <taxon>Pseudomonadati</taxon>
        <taxon>Pseudomonadota</taxon>
        <taxon>Alphaproteobacteria</taxon>
        <taxon>Sphingomonadales</taxon>
        <taxon>Sphingomonadaceae</taxon>
        <taxon>Sphingomonas</taxon>
    </lineage>
</organism>
<feature type="transmembrane region" description="Helical" evidence="1">
    <location>
        <begin position="43"/>
        <end position="65"/>
    </location>
</feature>
<protein>
    <submittedName>
        <fullName evidence="2">DUF4239 domain-containing protein</fullName>
    </submittedName>
</protein>
<proteinExistence type="predicted"/>
<dbReference type="Proteomes" id="UP001203058">
    <property type="component" value="Unassembled WGS sequence"/>
</dbReference>
<evidence type="ECO:0000256" key="1">
    <source>
        <dbReference type="SAM" id="Phobius"/>
    </source>
</evidence>
<dbReference type="Pfam" id="PF14023">
    <property type="entry name" value="Bestrophin-like"/>
    <property type="match status" value="1"/>
</dbReference>
<dbReference type="EMBL" id="JAKZHW010000002">
    <property type="protein sequence ID" value="MCH8616939.1"/>
    <property type="molecule type" value="Genomic_DNA"/>
</dbReference>
<reference evidence="2 3" key="1">
    <citation type="submission" date="2022-03" db="EMBL/GenBank/DDBJ databases">
        <authorList>
            <person name="Jo J.-H."/>
            <person name="Im W.-T."/>
        </authorList>
    </citation>
    <scope>NUCLEOTIDE SEQUENCE [LARGE SCALE GENOMIC DNA]</scope>
    <source>
        <strain evidence="2 3">SM33</strain>
    </source>
</reference>
<gene>
    <name evidence="2" type="ORF">LZ016_12635</name>
</gene>
<accession>A0ABS9VR00</accession>
<evidence type="ECO:0000313" key="3">
    <source>
        <dbReference type="Proteomes" id="UP001203058"/>
    </source>
</evidence>
<feature type="transmembrane region" description="Helical" evidence="1">
    <location>
        <begin position="187"/>
        <end position="209"/>
    </location>
</feature>
<name>A0ABS9VR00_9SPHN</name>
<dbReference type="InterPro" id="IPR025333">
    <property type="entry name" value="DUF4239"/>
</dbReference>
<feature type="transmembrane region" description="Helical" evidence="1">
    <location>
        <begin position="221"/>
        <end position="238"/>
    </location>
</feature>
<keyword evidence="1" id="KW-1133">Transmembrane helix</keyword>
<comment type="caution">
    <text evidence="2">The sequence shown here is derived from an EMBL/GenBank/DDBJ whole genome shotgun (WGS) entry which is preliminary data.</text>
</comment>